<evidence type="ECO:0000256" key="2">
    <source>
        <dbReference type="SAM" id="SignalP"/>
    </source>
</evidence>
<evidence type="ECO:0000313" key="5">
    <source>
        <dbReference type="Proteomes" id="UP001596413"/>
    </source>
</evidence>
<sequence length="570" mass="60528">MDMHPQKLRGRRWAAPLVAAALAAAGLLAPGASAHAGTSAATERSGEDFSLVGISWPAATGTLGGVAQVRTRAAGSGSWSQWRELEVAPLQVEEGAAARKRRTTEPLWTGPSTAVQARVLHADGTVAELPAKARLELVSPGAAPKPTTRSPYVAPVPRTLATTGVPQPAVRSRASWGADESLRADPPEYGTSAKAVFVHHTVDSNSYSCDDAPAIIRSIYRYHVLTNGWNDIGYNFLVDKCGRIYEGRWGGIAKPVTGAHTLGFNANTSSVAVIGNYSTASASEKAVAAISRISGWKLGLSGVKSTSKVSLVAGVSNGTYDKGETAYVYRLSAHRNVYATACPGDKLYARMSTLRTYAADSAAPYFSTGPWWWARKGTVQNDYVPVQLYWNAKDETGVRYTAATSPREEYFSPSTTSWNTGVKPGVSTNWTMKAVDWVNHATYRSQAHTGLILQETAAARTGSWSGKSSSSYLGGGSLTSSTAGSTLSWTFEGRSVAWVASQASGSGQVEIYLDGVKKATVDLRSSTVKYRQALWAARWGGEPSTHKLTIKVVGTAGRPTITTDGITVVR</sequence>
<dbReference type="PANTHER" id="PTHR11022:SF41">
    <property type="entry name" value="PEPTIDOGLYCAN-RECOGNITION PROTEIN LC-RELATED"/>
    <property type="match status" value="1"/>
</dbReference>
<dbReference type="SMART" id="SM00701">
    <property type="entry name" value="PGRP"/>
    <property type="match status" value="1"/>
</dbReference>
<dbReference type="CDD" id="cd06583">
    <property type="entry name" value="PGRP"/>
    <property type="match status" value="1"/>
</dbReference>
<protein>
    <submittedName>
        <fullName evidence="4">Peptidoglycan recognition protein</fullName>
    </submittedName>
</protein>
<accession>A0ABW2GFH5</accession>
<dbReference type="RefSeq" id="WP_386412350.1">
    <property type="nucleotide sequence ID" value="NZ_JBHSZO010000005.1"/>
</dbReference>
<feature type="chain" id="PRO_5046872295" evidence="2">
    <location>
        <begin position="37"/>
        <end position="570"/>
    </location>
</feature>
<dbReference type="EMBL" id="JBHSZO010000005">
    <property type="protein sequence ID" value="MFC7217542.1"/>
    <property type="molecule type" value="Genomic_DNA"/>
</dbReference>
<dbReference type="PANTHER" id="PTHR11022">
    <property type="entry name" value="PEPTIDOGLYCAN RECOGNITION PROTEIN"/>
    <property type="match status" value="1"/>
</dbReference>
<feature type="signal peptide" evidence="2">
    <location>
        <begin position="1"/>
        <end position="36"/>
    </location>
</feature>
<dbReference type="Pfam" id="PF01510">
    <property type="entry name" value="Amidase_2"/>
    <property type="match status" value="1"/>
</dbReference>
<organism evidence="4 5">
    <name type="scientific">Streptomyces polyrhachis</name>
    <dbReference type="NCBI Taxonomy" id="1282885"/>
    <lineage>
        <taxon>Bacteria</taxon>
        <taxon>Bacillati</taxon>
        <taxon>Actinomycetota</taxon>
        <taxon>Actinomycetes</taxon>
        <taxon>Kitasatosporales</taxon>
        <taxon>Streptomycetaceae</taxon>
        <taxon>Streptomyces</taxon>
    </lineage>
</organism>
<gene>
    <name evidence="4" type="ORF">ACFQLX_05040</name>
</gene>
<dbReference type="Proteomes" id="UP001596413">
    <property type="component" value="Unassembled WGS sequence"/>
</dbReference>
<dbReference type="InterPro" id="IPR015510">
    <property type="entry name" value="PGRP"/>
</dbReference>
<dbReference type="InterPro" id="IPR002502">
    <property type="entry name" value="Amidase_domain"/>
</dbReference>
<comment type="caution">
    <text evidence="4">The sequence shown here is derived from an EMBL/GenBank/DDBJ whole genome shotgun (WGS) entry which is preliminary data.</text>
</comment>
<feature type="domain" description="Peptidoglycan recognition protein family" evidence="3">
    <location>
        <begin position="168"/>
        <end position="316"/>
    </location>
</feature>
<comment type="similarity">
    <text evidence="1">Belongs to the N-acetylmuramoyl-L-alanine amidase 2 family.</text>
</comment>
<keyword evidence="5" id="KW-1185">Reference proteome</keyword>
<dbReference type="InterPro" id="IPR006619">
    <property type="entry name" value="PGRP_domain_met/bac"/>
</dbReference>
<evidence type="ECO:0000313" key="4">
    <source>
        <dbReference type="EMBL" id="MFC7217542.1"/>
    </source>
</evidence>
<dbReference type="Gene3D" id="2.60.120.260">
    <property type="entry name" value="Galactose-binding domain-like"/>
    <property type="match status" value="1"/>
</dbReference>
<evidence type="ECO:0000256" key="1">
    <source>
        <dbReference type="ARBA" id="ARBA00007553"/>
    </source>
</evidence>
<reference evidence="5" key="1">
    <citation type="journal article" date="2019" name="Int. J. Syst. Evol. Microbiol.">
        <title>The Global Catalogue of Microorganisms (GCM) 10K type strain sequencing project: providing services to taxonomists for standard genome sequencing and annotation.</title>
        <authorList>
            <consortium name="The Broad Institute Genomics Platform"/>
            <consortium name="The Broad Institute Genome Sequencing Center for Infectious Disease"/>
            <person name="Wu L."/>
            <person name="Ma J."/>
        </authorList>
    </citation>
    <scope>NUCLEOTIDE SEQUENCE [LARGE SCALE GENOMIC DNA]</scope>
    <source>
        <strain evidence="5">CGMCC 1.13681</strain>
    </source>
</reference>
<dbReference type="InterPro" id="IPR036505">
    <property type="entry name" value="Amidase/PGRP_sf"/>
</dbReference>
<proteinExistence type="inferred from homology"/>
<keyword evidence="2" id="KW-0732">Signal</keyword>
<dbReference type="SUPFAM" id="SSF55846">
    <property type="entry name" value="N-acetylmuramoyl-L-alanine amidase-like"/>
    <property type="match status" value="1"/>
</dbReference>
<evidence type="ECO:0000259" key="3">
    <source>
        <dbReference type="SMART" id="SM00701"/>
    </source>
</evidence>
<name>A0ABW2GFH5_9ACTN</name>
<dbReference type="Gene3D" id="3.40.80.10">
    <property type="entry name" value="Peptidoglycan recognition protein-like"/>
    <property type="match status" value="1"/>
</dbReference>